<evidence type="ECO:0000256" key="2">
    <source>
        <dbReference type="ARBA" id="ARBA00022603"/>
    </source>
</evidence>
<dbReference type="STRING" id="2018661.A0A2A2LZ43"/>
<sequence length="217" mass="25188">MENNSQYARKDYWDERFKTETNFEWIASFDAFQALILPLLKPEFRILHIGCGSSDLSVRLYEMGFENITNVDYSEVLINSMKLSHPEMTWVVDDIRSLSSLDPESYDVVIEKATIEALLVNEKSPWCPSDEALKMLDSVFDAAQRVLKSNGTFVSISFTQPHFRVPALLRSEDWEVEVQEFGETFHYFFYTCKLGKCSSDEIKLRYSTIASDWLRVV</sequence>
<dbReference type="CDD" id="cd02440">
    <property type="entry name" value="AdoMet_MTases"/>
    <property type="match status" value="1"/>
</dbReference>
<dbReference type="Proteomes" id="UP000218231">
    <property type="component" value="Unassembled WGS sequence"/>
</dbReference>
<dbReference type="EMBL" id="LIAE01006309">
    <property type="protein sequence ID" value="PAV91521.1"/>
    <property type="molecule type" value="Genomic_DNA"/>
</dbReference>
<evidence type="ECO:0000313" key="5">
    <source>
        <dbReference type="EMBL" id="PAV91521.1"/>
    </source>
</evidence>
<feature type="domain" description="Methyltransferase" evidence="4">
    <location>
        <begin position="41"/>
        <end position="159"/>
    </location>
</feature>
<proteinExistence type="inferred from homology"/>
<comment type="similarity">
    <text evidence="1">Belongs to the methyltransferase superfamily.</text>
</comment>
<dbReference type="InterPro" id="IPR025714">
    <property type="entry name" value="Methyltranfer_dom"/>
</dbReference>
<dbReference type="Pfam" id="PF13847">
    <property type="entry name" value="Methyltransf_31"/>
    <property type="match status" value="1"/>
</dbReference>
<evidence type="ECO:0000259" key="4">
    <source>
        <dbReference type="Pfam" id="PF13847"/>
    </source>
</evidence>
<dbReference type="Gene3D" id="3.40.50.150">
    <property type="entry name" value="Vaccinia Virus protein VP39"/>
    <property type="match status" value="1"/>
</dbReference>
<organism evidence="5 6">
    <name type="scientific">Diploscapter pachys</name>
    <dbReference type="NCBI Taxonomy" id="2018661"/>
    <lineage>
        <taxon>Eukaryota</taxon>
        <taxon>Metazoa</taxon>
        <taxon>Ecdysozoa</taxon>
        <taxon>Nematoda</taxon>
        <taxon>Chromadorea</taxon>
        <taxon>Rhabditida</taxon>
        <taxon>Rhabditina</taxon>
        <taxon>Rhabditomorpha</taxon>
        <taxon>Rhabditoidea</taxon>
        <taxon>Rhabditidae</taxon>
        <taxon>Diploscapter</taxon>
    </lineage>
</organism>
<keyword evidence="2" id="KW-0489">Methyltransferase</keyword>
<dbReference type="OrthoDB" id="411785at2759"/>
<evidence type="ECO:0000313" key="6">
    <source>
        <dbReference type="Proteomes" id="UP000218231"/>
    </source>
</evidence>
<accession>A0A2A2LZ43</accession>
<dbReference type="InterPro" id="IPR029063">
    <property type="entry name" value="SAM-dependent_MTases_sf"/>
</dbReference>
<evidence type="ECO:0000256" key="1">
    <source>
        <dbReference type="ARBA" id="ARBA00008361"/>
    </source>
</evidence>
<keyword evidence="6" id="KW-1185">Reference proteome</keyword>
<dbReference type="GO" id="GO:0032259">
    <property type="term" value="P:methylation"/>
    <property type="evidence" value="ECO:0007669"/>
    <property type="project" value="UniProtKB-KW"/>
</dbReference>
<dbReference type="SUPFAM" id="SSF53335">
    <property type="entry name" value="S-adenosyl-L-methionine-dependent methyltransferases"/>
    <property type="match status" value="1"/>
</dbReference>
<dbReference type="PANTHER" id="PTHR12176">
    <property type="entry name" value="SAM-DEPENDENT METHYLTRANSFERASE SUPERFAMILY PROTEIN"/>
    <property type="match status" value="1"/>
</dbReference>
<gene>
    <name evidence="5" type="ORF">WR25_25568</name>
</gene>
<name>A0A2A2LZ43_9BILA</name>
<protein>
    <recommendedName>
        <fullName evidence="4">Methyltransferase domain-containing protein</fullName>
    </recommendedName>
</protein>
<reference evidence="5 6" key="1">
    <citation type="journal article" date="2017" name="Curr. Biol.">
        <title>Genome architecture and evolution of a unichromosomal asexual nematode.</title>
        <authorList>
            <person name="Fradin H."/>
            <person name="Zegar C."/>
            <person name="Gutwein M."/>
            <person name="Lucas J."/>
            <person name="Kovtun M."/>
            <person name="Corcoran D."/>
            <person name="Baugh L.R."/>
            <person name="Kiontke K."/>
            <person name="Gunsalus K."/>
            <person name="Fitch D.H."/>
            <person name="Piano F."/>
        </authorList>
    </citation>
    <scope>NUCLEOTIDE SEQUENCE [LARGE SCALE GENOMIC DNA]</scope>
    <source>
        <strain evidence="5">PF1309</strain>
    </source>
</reference>
<dbReference type="AlphaFoldDB" id="A0A2A2LZ43"/>
<dbReference type="InterPro" id="IPR051419">
    <property type="entry name" value="Lys/N-term_MeTrsfase_sf"/>
</dbReference>
<comment type="caution">
    <text evidence="5">The sequence shown here is derived from an EMBL/GenBank/DDBJ whole genome shotgun (WGS) entry which is preliminary data.</text>
</comment>
<keyword evidence="3" id="KW-0808">Transferase</keyword>
<dbReference type="PANTHER" id="PTHR12176:SF80">
    <property type="entry name" value="EEF1A LYSINE METHYLTRANSFERASE 4"/>
    <property type="match status" value="1"/>
</dbReference>
<dbReference type="GO" id="GO:0008168">
    <property type="term" value="F:methyltransferase activity"/>
    <property type="evidence" value="ECO:0007669"/>
    <property type="project" value="UniProtKB-KW"/>
</dbReference>
<evidence type="ECO:0000256" key="3">
    <source>
        <dbReference type="ARBA" id="ARBA00022679"/>
    </source>
</evidence>